<keyword evidence="3" id="KW-0238">DNA-binding</keyword>
<dbReference type="GO" id="GO:0000976">
    <property type="term" value="F:transcription cis-regulatory region binding"/>
    <property type="evidence" value="ECO:0007669"/>
    <property type="project" value="TreeGrafter"/>
</dbReference>
<keyword evidence="7" id="KW-1185">Reference proteome</keyword>
<proteinExistence type="inferred from homology"/>
<organism evidence="6 7">
    <name type="scientific">Dendrosporobacter quercicolus</name>
    <dbReference type="NCBI Taxonomy" id="146817"/>
    <lineage>
        <taxon>Bacteria</taxon>
        <taxon>Bacillati</taxon>
        <taxon>Bacillota</taxon>
        <taxon>Negativicutes</taxon>
        <taxon>Selenomonadales</taxon>
        <taxon>Sporomusaceae</taxon>
        <taxon>Dendrosporobacter</taxon>
    </lineage>
</organism>
<dbReference type="Pfam" id="PF03466">
    <property type="entry name" value="LysR_substrate"/>
    <property type="match status" value="1"/>
</dbReference>
<dbReference type="STRING" id="146817.SAMN04488502_11148"/>
<dbReference type="Proteomes" id="UP000214880">
    <property type="component" value="Unassembled WGS sequence"/>
</dbReference>
<reference evidence="6 7" key="1">
    <citation type="submission" date="2016-10" db="EMBL/GenBank/DDBJ databases">
        <authorList>
            <person name="de Groot N.N."/>
        </authorList>
    </citation>
    <scope>NUCLEOTIDE SEQUENCE [LARGE SCALE GENOMIC DNA]</scope>
    <source>
        <strain evidence="6 7">DSM 1736</strain>
    </source>
</reference>
<dbReference type="SUPFAM" id="SSF46785">
    <property type="entry name" value="Winged helix' DNA-binding domain"/>
    <property type="match status" value="1"/>
</dbReference>
<dbReference type="PANTHER" id="PTHR30126">
    <property type="entry name" value="HTH-TYPE TRANSCRIPTIONAL REGULATOR"/>
    <property type="match status" value="1"/>
</dbReference>
<dbReference type="SUPFAM" id="SSF53850">
    <property type="entry name" value="Periplasmic binding protein-like II"/>
    <property type="match status" value="1"/>
</dbReference>
<sequence>MDLLYYLKTFVCLAESKTMKEAMNRLLYSQPTISTHLAHLDKYYGCPLLTYRNKQYFLTEEGACLYHHALKLLGLEAETAEAMAGYNNLKHGSFAVGASSNIGVYTLPRVLGVFNQNHPGIKVEVTIDKNYTIEKKVAEYQLGIGIVETDVSDVTLKTELLKREPLLLIVSPSHPWAGLKHIQVQELLQQPFVVGEPGSGTNRALERQIGALASQLKVSFRLGSTEAVKKAVENSLGISIVVGSSVTREIAMKTLAAVPIKGVNLYKDYRIISRKEGRLNESIKRFIALLRSIENMTNEREYRASS</sequence>
<evidence type="ECO:0000313" key="7">
    <source>
        <dbReference type="Proteomes" id="UP000214880"/>
    </source>
</evidence>
<feature type="domain" description="HTH lysR-type" evidence="5">
    <location>
        <begin position="1"/>
        <end position="59"/>
    </location>
</feature>
<evidence type="ECO:0000256" key="4">
    <source>
        <dbReference type="ARBA" id="ARBA00023163"/>
    </source>
</evidence>
<dbReference type="RefSeq" id="WP_092074638.1">
    <property type="nucleotide sequence ID" value="NZ_FNHB01000011.1"/>
</dbReference>
<protein>
    <submittedName>
        <fullName evidence="6">Transcriptional regulator, LysR family</fullName>
    </submittedName>
</protein>
<name>A0A1G9YBH0_9FIRM</name>
<evidence type="ECO:0000313" key="6">
    <source>
        <dbReference type="EMBL" id="SDN06438.1"/>
    </source>
</evidence>
<dbReference type="AlphaFoldDB" id="A0A1G9YBH0"/>
<evidence type="ECO:0000256" key="1">
    <source>
        <dbReference type="ARBA" id="ARBA00009437"/>
    </source>
</evidence>
<dbReference type="PROSITE" id="PS50931">
    <property type="entry name" value="HTH_LYSR"/>
    <property type="match status" value="1"/>
</dbReference>
<gene>
    <name evidence="6" type="ORF">SAMN04488502_11148</name>
</gene>
<dbReference type="InterPro" id="IPR036390">
    <property type="entry name" value="WH_DNA-bd_sf"/>
</dbReference>
<dbReference type="Pfam" id="PF00126">
    <property type="entry name" value="HTH_1"/>
    <property type="match status" value="1"/>
</dbReference>
<dbReference type="InterPro" id="IPR000847">
    <property type="entry name" value="LysR_HTH_N"/>
</dbReference>
<dbReference type="EMBL" id="FNHB01000011">
    <property type="protein sequence ID" value="SDN06438.1"/>
    <property type="molecule type" value="Genomic_DNA"/>
</dbReference>
<dbReference type="Gene3D" id="3.40.190.290">
    <property type="match status" value="1"/>
</dbReference>
<evidence type="ECO:0000259" key="5">
    <source>
        <dbReference type="PROSITE" id="PS50931"/>
    </source>
</evidence>
<dbReference type="InterPro" id="IPR036388">
    <property type="entry name" value="WH-like_DNA-bd_sf"/>
</dbReference>
<dbReference type="Gene3D" id="1.10.10.10">
    <property type="entry name" value="Winged helix-like DNA-binding domain superfamily/Winged helix DNA-binding domain"/>
    <property type="match status" value="1"/>
</dbReference>
<dbReference type="PANTHER" id="PTHR30126:SF39">
    <property type="entry name" value="HTH-TYPE TRANSCRIPTIONAL REGULATOR CYSL"/>
    <property type="match status" value="1"/>
</dbReference>
<accession>A0A1G9YBH0</accession>
<keyword evidence="4" id="KW-0804">Transcription</keyword>
<evidence type="ECO:0000256" key="3">
    <source>
        <dbReference type="ARBA" id="ARBA00023125"/>
    </source>
</evidence>
<comment type="similarity">
    <text evidence="1">Belongs to the LysR transcriptional regulatory family.</text>
</comment>
<dbReference type="InterPro" id="IPR005119">
    <property type="entry name" value="LysR_subst-bd"/>
</dbReference>
<evidence type="ECO:0000256" key="2">
    <source>
        <dbReference type="ARBA" id="ARBA00023015"/>
    </source>
</evidence>
<keyword evidence="2" id="KW-0805">Transcription regulation</keyword>
<dbReference type="GO" id="GO:0003700">
    <property type="term" value="F:DNA-binding transcription factor activity"/>
    <property type="evidence" value="ECO:0007669"/>
    <property type="project" value="InterPro"/>
</dbReference>